<evidence type="ECO:0000313" key="4">
    <source>
        <dbReference type="Proteomes" id="UP000828390"/>
    </source>
</evidence>
<keyword evidence="4" id="KW-1185">Reference proteome</keyword>
<reference evidence="3" key="1">
    <citation type="journal article" date="2019" name="bioRxiv">
        <title>The Genome of the Zebra Mussel, Dreissena polymorpha: A Resource for Invasive Species Research.</title>
        <authorList>
            <person name="McCartney M.A."/>
            <person name="Auch B."/>
            <person name="Kono T."/>
            <person name="Mallez S."/>
            <person name="Zhang Y."/>
            <person name="Obille A."/>
            <person name="Becker A."/>
            <person name="Abrahante J.E."/>
            <person name="Garbe J."/>
            <person name="Badalamenti J.P."/>
            <person name="Herman A."/>
            <person name="Mangelson H."/>
            <person name="Liachko I."/>
            <person name="Sullivan S."/>
            <person name="Sone E.D."/>
            <person name="Koren S."/>
            <person name="Silverstein K.A.T."/>
            <person name="Beckman K.B."/>
            <person name="Gohl D.M."/>
        </authorList>
    </citation>
    <scope>NUCLEOTIDE SEQUENCE</scope>
    <source>
        <strain evidence="3">Duluth1</strain>
        <tissue evidence="3">Whole animal</tissue>
    </source>
</reference>
<dbReference type="PANTHER" id="PTHR45990">
    <property type="entry name" value="DNA REPAIR PROTEIN REV1"/>
    <property type="match status" value="1"/>
</dbReference>
<dbReference type="CDD" id="cd17719">
    <property type="entry name" value="BRCT_Rev1"/>
    <property type="match status" value="1"/>
</dbReference>
<evidence type="ECO:0000313" key="3">
    <source>
        <dbReference type="EMBL" id="KAH3821242.1"/>
    </source>
</evidence>
<accession>A0A9D4JUZ1</accession>
<evidence type="ECO:0000259" key="2">
    <source>
        <dbReference type="PROSITE" id="PS50172"/>
    </source>
</evidence>
<name>A0A9D4JUZ1_DREPO</name>
<dbReference type="PANTHER" id="PTHR45990:SF1">
    <property type="entry name" value="DNA REPAIR PROTEIN REV1"/>
    <property type="match status" value="1"/>
</dbReference>
<dbReference type="GO" id="GO:0042276">
    <property type="term" value="P:error-prone translesion synthesis"/>
    <property type="evidence" value="ECO:0007669"/>
    <property type="project" value="TreeGrafter"/>
</dbReference>
<feature type="region of interest" description="Disordered" evidence="1">
    <location>
        <begin position="1"/>
        <end position="28"/>
    </location>
</feature>
<dbReference type="InterPro" id="IPR001357">
    <property type="entry name" value="BRCT_dom"/>
</dbReference>
<dbReference type="GO" id="GO:0005634">
    <property type="term" value="C:nucleus"/>
    <property type="evidence" value="ECO:0007669"/>
    <property type="project" value="TreeGrafter"/>
</dbReference>
<dbReference type="SMART" id="SM00292">
    <property type="entry name" value="BRCT"/>
    <property type="match status" value="1"/>
</dbReference>
<dbReference type="GO" id="GO:0003887">
    <property type="term" value="F:DNA-directed DNA polymerase activity"/>
    <property type="evidence" value="ECO:0007669"/>
    <property type="project" value="TreeGrafter"/>
</dbReference>
<comment type="caution">
    <text evidence="3">The sequence shown here is derived from an EMBL/GenBank/DDBJ whole genome shotgun (WGS) entry which is preliminary data.</text>
</comment>
<sequence>MNCRGSRSRGRGDRRPKRNDGWEEAGGYMNAKRQKLKDQFDQDIPRQLQKEDSGGSKIFAGVAIYVNGYTKPSSDELKRLMMLHGGTYETYLYRTRVTHVIATNLPDSKVKEIRGLKVVTTKTGMDY</sequence>
<dbReference type="PROSITE" id="PS50172">
    <property type="entry name" value="BRCT"/>
    <property type="match status" value="1"/>
</dbReference>
<reference evidence="3" key="2">
    <citation type="submission" date="2020-11" db="EMBL/GenBank/DDBJ databases">
        <authorList>
            <person name="McCartney M.A."/>
            <person name="Auch B."/>
            <person name="Kono T."/>
            <person name="Mallez S."/>
            <person name="Becker A."/>
            <person name="Gohl D.M."/>
            <person name="Silverstein K.A.T."/>
            <person name="Koren S."/>
            <person name="Bechman K.B."/>
            <person name="Herman A."/>
            <person name="Abrahante J.E."/>
            <person name="Garbe J."/>
        </authorList>
    </citation>
    <scope>NUCLEOTIDE SEQUENCE</scope>
    <source>
        <strain evidence="3">Duluth1</strain>
        <tissue evidence="3">Whole animal</tissue>
    </source>
</reference>
<dbReference type="EMBL" id="JAIWYP010000005">
    <property type="protein sequence ID" value="KAH3821242.1"/>
    <property type="molecule type" value="Genomic_DNA"/>
</dbReference>
<feature type="compositionally biased region" description="Basic and acidic residues" evidence="1">
    <location>
        <begin position="10"/>
        <end position="21"/>
    </location>
</feature>
<dbReference type="GO" id="GO:0070987">
    <property type="term" value="P:error-free translesion synthesis"/>
    <property type="evidence" value="ECO:0007669"/>
    <property type="project" value="TreeGrafter"/>
</dbReference>
<dbReference type="GO" id="GO:0017125">
    <property type="term" value="F:deoxycytidyl transferase activity"/>
    <property type="evidence" value="ECO:0007669"/>
    <property type="project" value="TreeGrafter"/>
</dbReference>
<dbReference type="InterPro" id="IPR036420">
    <property type="entry name" value="BRCT_dom_sf"/>
</dbReference>
<organism evidence="3 4">
    <name type="scientific">Dreissena polymorpha</name>
    <name type="common">Zebra mussel</name>
    <name type="synonym">Mytilus polymorpha</name>
    <dbReference type="NCBI Taxonomy" id="45954"/>
    <lineage>
        <taxon>Eukaryota</taxon>
        <taxon>Metazoa</taxon>
        <taxon>Spiralia</taxon>
        <taxon>Lophotrochozoa</taxon>
        <taxon>Mollusca</taxon>
        <taxon>Bivalvia</taxon>
        <taxon>Autobranchia</taxon>
        <taxon>Heteroconchia</taxon>
        <taxon>Euheterodonta</taxon>
        <taxon>Imparidentia</taxon>
        <taxon>Neoheterodontei</taxon>
        <taxon>Myida</taxon>
        <taxon>Dreissenoidea</taxon>
        <taxon>Dreissenidae</taxon>
        <taxon>Dreissena</taxon>
    </lineage>
</organism>
<evidence type="ECO:0000256" key="1">
    <source>
        <dbReference type="SAM" id="MobiDB-lite"/>
    </source>
</evidence>
<proteinExistence type="predicted"/>
<feature type="domain" description="BRCT" evidence="2">
    <location>
        <begin position="54"/>
        <end position="127"/>
    </location>
</feature>
<protein>
    <recommendedName>
        <fullName evidence="2">BRCT domain-containing protein</fullName>
    </recommendedName>
</protein>
<dbReference type="SUPFAM" id="SSF52113">
    <property type="entry name" value="BRCT domain"/>
    <property type="match status" value="1"/>
</dbReference>
<gene>
    <name evidence="3" type="ORF">DPMN_123004</name>
</gene>
<dbReference type="Gene3D" id="3.40.50.10190">
    <property type="entry name" value="BRCT domain"/>
    <property type="match status" value="1"/>
</dbReference>
<dbReference type="AlphaFoldDB" id="A0A9D4JUZ1"/>
<dbReference type="Pfam" id="PF00533">
    <property type="entry name" value="BRCT"/>
    <property type="match status" value="1"/>
</dbReference>
<dbReference type="OrthoDB" id="427711at2759"/>
<dbReference type="Proteomes" id="UP000828390">
    <property type="component" value="Unassembled WGS sequence"/>
</dbReference>